<comment type="caution">
    <text evidence="5">The sequence shown here is derived from an EMBL/GenBank/DDBJ whole genome shotgun (WGS) entry which is preliminary data.</text>
</comment>
<dbReference type="AlphaFoldDB" id="A0A2V2LDZ0"/>
<dbReference type="PANTHER" id="PTHR30050">
    <property type="entry name" value="CHROMOSOMAL REPLICATION INITIATOR PROTEIN DNAA"/>
    <property type="match status" value="1"/>
</dbReference>
<keyword evidence="3" id="KW-0067">ATP-binding</keyword>
<keyword evidence="6" id="KW-1185">Reference proteome</keyword>
<dbReference type="PIRSF" id="PIRSF003073">
    <property type="entry name" value="DNAC_TnpB_IstB"/>
    <property type="match status" value="1"/>
</dbReference>
<keyword evidence="2" id="KW-0547">Nucleotide-binding</keyword>
<evidence type="ECO:0000313" key="6">
    <source>
        <dbReference type="Proteomes" id="UP000245680"/>
    </source>
</evidence>
<reference evidence="5 6" key="1">
    <citation type="submission" date="2018-05" db="EMBL/GenBank/DDBJ databases">
        <title>Rhodobacteraceae gen. nov., sp. nov. isolated from sea water.</title>
        <authorList>
            <person name="Ren Y."/>
        </authorList>
    </citation>
    <scope>NUCLEOTIDE SEQUENCE [LARGE SCALE GENOMIC DNA]</scope>
    <source>
        <strain evidence="5 6">TG-679</strain>
    </source>
</reference>
<dbReference type="OrthoDB" id="8150723at2"/>
<dbReference type="InterPro" id="IPR047661">
    <property type="entry name" value="IstB"/>
</dbReference>
<dbReference type="SMART" id="SM00382">
    <property type="entry name" value="AAA"/>
    <property type="match status" value="1"/>
</dbReference>
<comment type="similarity">
    <text evidence="1">Belongs to the IS21/IS1162 putative ATP-binding protein family.</text>
</comment>
<name>A0A2V2LDZ0_9RHOB</name>
<dbReference type="InterPro" id="IPR028350">
    <property type="entry name" value="DNAC/IstB-like"/>
</dbReference>
<dbReference type="InterPro" id="IPR027417">
    <property type="entry name" value="P-loop_NTPase"/>
</dbReference>
<dbReference type="Gene3D" id="3.40.50.300">
    <property type="entry name" value="P-loop containing nucleotide triphosphate hydrolases"/>
    <property type="match status" value="1"/>
</dbReference>
<gene>
    <name evidence="5" type="ORF">DKT77_16750</name>
</gene>
<evidence type="ECO:0000256" key="1">
    <source>
        <dbReference type="ARBA" id="ARBA00008059"/>
    </source>
</evidence>
<dbReference type="Pfam" id="PF01695">
    <property type="entry name" value="IstB_IS21"/>
    <property type="match status" value="1"/>
</dbReference>
<sequence>MERSQVLDAMGQLKLYGMRTAYDEIIATAVKRQHEPQQIIGDLLTAEISEKQARSIKYQLTIAKLPLAKEIDEFDFEAAEVNETLIRDLAAGDFLDHQRNLVLIGGTGTGKTHLAVGIARACIRNGRRGRFFNVVDLVNKLDAEARAERQGRTADLISRLDFLILDELGYLPFAQTGGQLLFHLISKLYERTSIIVTTNLAFGEWPTVFGDAKMTTALLDRLTHHCEIVETGNESWRFKNRA</sequence>
<dbReference type="GO" id="GO:0005524">
    <property type="term" value="F:ATP binding"/>
    <property type="evidence" value="ECO:0007669"/>
    <property type="project" value="UniProtKB-KW"/>
</dbReference>
<proteinExistence type="inferred from homology"/>
<evidence type="ECO:0000256" key="3">
    <source>
        <dbReference type="ARBA" id="ARBA00022840"/>
    </source>
</evidence>
<accession>A0A2V2LDZ0</accession>
<dbReference type="InterPro" id="IPR003593">
    <property type="entry name" value="AAA+_ATPase"/>
</dbReference>
<evidence type="ECO:0000256" key="2">
    <source>
        <dbReference type="ARBA" id="ARBA00022741"/>
    </source>
</evidence>
<dbReference type="Proteomes" id="UP000245680">
    <property type="component" value="Unassembled WGS sequence"/>
</dbReference>
<dbReference type="CDD" id="cd00009">
    <property type="entry name" value="AAA"/>
    <property type="match status" value="1"/>
</dbReference>
<dbReference type="InterPro" id="IPR002611">
    <property type="entry name" value="IstB_ATP-bd"/>
</dbReference>
<dbReference type="EMBL" id="QGKU01000050">
    <property type="protein sequence ID" value="PWR01447.1"/>
    <property type="molecule type" value="Genomic_DNA"/>
</dbReference>
<dbReference type="RefSeq" id="WP_109812830.1">
    <property type="nucleotide sequence ID" value="NZ_QGKU01000050.1"/>
</dbReference>
<dbReference type="GO" id="GO:0006260">
    <property type="term" value="P:DNA replication"/>
    <property type="evidence" value="ECO:0007669"/>
    <property type="project" value="TreeGrafter"/>
</dbReference>
<organism evidence="5 6">
    <name type="scientific">Meridianimarinicoccus roseus</name>
    <dbReference type="NCBI Taxonomy" id="2072018"/>
    <lineage>
        <taxon>Bacteria</taxon>
        <taxon>Pseudomonadati</taxon>
        <taxon>Pseudomonadota</taxon>
        <taxon>Alphaproteobacteria</taxon>
        <taxon>Rhodobacterales</taxon>
        <taxon>Paracoccaceae</taxon>
        <taxon>Meridianimarinicoccus</taxon>
    </lineage>
</organism>
<evidence type="ECO:0000259" key="4">
    <source>
        <dbReference type="SMART" id="SM00382"/>
    </source>
</evidence>
<protein>
    <submittedName>
        <fullName evidence="5">ATPase</fullName>
    </submittedName>
</protein>
<dbReference type="PANTHER" id="PTHR30050:SF4">
    <property type="entry name" value="ATP-BINDING PROTEIN RV3427C IN INSERTION SEQUENCE-RELATED"/>
    <property type="match status" value="1"/>
</dbReference>
<feature type="domain" description="AAA+ ATPase" evidence="4">
    <location>
        <begin position="97"/>
        <end position="233"/>
    </location>
</feature>
<evidence type="ECO:0000313" key="5">
    <source>
        <dbReference type="EMBL" id="PWR01447.1"/>
    </source>
</evidence>
<dbReference type="NCBIfam" id="NF038214">
    <property type="entry name" value="IS21_help_AAA"/>
    <property type="match status" value="1"/>
</dbReference>
<dbReference type="SUPFAM" id="SSF52540">
    <property type="entry name" value="P-loop containing nucleoside triphosphate hydrolases"/>
    <property type="match status" value="1"/>
</dbReference>